<dbReference type="EMBL" id="CP002838">
    <property type="protein sequence ID" value="AEM39586.1"/>
    <property type="molecule type" value="Genomic_DNA"/>
</dbReference>
<dbReference type="GeneID" id="11138920"/>
<gene>
    <name evidence="1" type="ordered locus">Pyrfu_1731</name>
</gene>
<dbReference type="AlphaFoldDB" id="G0ECL6"/>
<dbReference type="InParanoid" id="G0ECL6"/>
<proteinExistence type="predicted"/>
<dbReference type="RefSeq" id="WP_014027263.1">
    <property type="nucleotide sequence ID" value="NC_015931.1"/>
</dbReference>
<dbReference type="STRING" id="694429.Pyrfu_1731"/>
<sequence>MAEPTRGPPGPSRRSVERLSRVVDEDVALYALNESIIRDEPILKLVVCEKESLRASLVYRYDAPLLEEDSDRLRLLGVCLEGIGEPPGEVRDTPAEDILYYRSAGGLWVVVLDEPNEEKAVEIVRRICGSYTRRPRIMTGLELTEVC</sequence>
<dbReference type="KEGG" id="pfm:Pyrfu_1731"/>
<evidence type="ECO:0000313" key="1">
    <source>
        <dbReference type="EMBL" id="AEM39586.1"/>
    </source>
</evidence>
<dbReference type="HOGENOM" id="CLU_1763939_0_0_2"/>
<protein>
    <submittedName>
        <fullName evidence="1">Uncharacterized protein</fullName>
    </submittedName>
</protein>
<evidence type="ECO:0000313" key="2">
    <source>
        <dbReference type="Proteomes" id="UP000001037"/>
    </source>
</evidence>
<reference evidence="1 2" key="1">
    <citation type="journal article" date="2011" name="Stand. Genomic Sci.">
        <title>Complete genome sequence of the hyperthermophilic chemolithoautotroph Pyrolobus fumarii type strain (1A).</title>
        <authorList>
            <person name="Anderson I."/>
            <person name="Goker M."/>
            <person name="Nolan M."/>
            <person name="Lucas S."/>
            <person name="Hammon N."/>
            <person name="Deshpande S."/>
            <person name="Cheng J.F."/>
            <person name="Tapia R."/>
            <person name="Han C."/>
            <person name="Goodwin L."/>
            <person name="Pitluck S."/>
            <person name="Huntemann M."/>
            <person name="Liolios K."/>
            <person name="Ivanova N."/>
            <person name="Pagani I."/>
            <person name="Mavromatis K."/>
            <person name="Ovchinikova G."/>
            <person name="Pati A."/>
            <person name="Chen A."/>
            <person name="Palaniappan K."/>
            <person name="Land M."/>
            <person name="Hauser L."/>
            <person name="Brambilla E.M."/>
            <person name="Huber H."/>
            <person name="Yasawong M."/>
            <person name="Rohde M."/>
            <person name="Spring S."/>
            <person name="Abt B."/>
            <person name="Sikorski J."/>
            <person name="Wirth R."/>
            <person name="Detter J.C."/>
            <person name="Woyke T."/>
            <person name="Bristow J."/>
            <person name="Eisen J.A."/>
            <person name="Markowitz V."/>
            <person name="Hugenholtz P."/>
            <person name="Kyrpides N.C."/>
            <person name="Klenk H.P."/>
            <person name="Lapidus A."/>
        </authorList>
    </citation>
    <scope>NUCLEOTIDE SEQUENCE [LARGE SCALE GENOMIC DNA]</scope>
    <source>
        <strain evidence="2">DSM 11204 / 1A</strain>
    </source>
</reference>
<keyword evidence="2" id="KW-1185">Reference proteome</keyword>
<organism evidence="1 2">
    <name type="scientific">Pyrolobus fumarii (strain DSM 11204 / 1A)</name>
    <dbReference type="NCBI Taxonomy" id="694429"/>
    <lineage>
        <taxon>Archaea</taxon>
        <taxon>Thermoproteota</taxon>
        <taxon>Thermoprotei</taxon>
        <taxon>Desulfurococcales</taxon>
        <taxon>Pyrodictiaceae</taxon>
        <taxon>Pyrolobus</taxon>
    </lineage>
</organism>
<dbReference type="Proteomes" id="UP000001037">
    <property type="component" value="Chromosome"/>
</dbReference>
<name>G0ECL6_PYRF1</name>
<accession>G0ECL6</accession>